<evidence type="ECO:0000256" key="1">
    <source>
        <dbReference type="ARBA" id="ARBA00022614"/>
    </source>
</evidence>
<evidence type="ECO:0000256" key="3">
    <source>
        <dbReference type="ARBA" id="ARBA00022737"/>
    </source>
</evidence>
<protein>
    <recommendedName>
        <fullName evidence="6">LRRNT domain-containing protein</fullName>
    </recommendedName>
</protein>
<dbReference type="SUPFAM" id="SSF52058">
    <property type="entry name" value="L domain-like"/>
    <property type="match status" value="1"/>
</dbReference>
<dbReference type="EMBL" id="HACG01031616">
    <property type="protein sequence ID" value="CEK78481.1"/>
    <property type="molecule type" value="Transcribed_RNA"/>
</dbReference>
<dbReference type="SUPFAM" id="SSF52047">
    <property type="entry name" value="RNI-like"/>
    <property type="match status" value="1"/>
</dbReference>
<accession>A0A0B7AEM1</accession>
<feature type="signal peptide" evidence="4">
    <location>
        <begin position="1"/>
        <end position="27"/>
    </location>
</feature>
<evidence type="ECO:0000256" key="4">
    <source>
        <dbReference type="SAM" id="SignalP"/>
    </source>
</evidence>
<dbReference type="PANTHER" id="PTHR24373:SF385">
    <property type="entry name" value="GH01279P-RELATED"/>
    <property type="match status" value="1"/>
</dbReference>
<name>A0A0B7AEM1_9EUPU</name>
<proteinExistence type="predicted"/>
<dbReference type="SMART" id="SM00369">
    <property type="entry name" value="LRR_TYP"/>
    <property type="match status" value="11"/>
</dbReference>
<dbReference type="PROSITE" id="PS51450">
    <property type="entry name" value="LRR"/>
    <property type="match status" value="4"/>
</dbReference>
<dbReference type="AlphaFoldDB" id="A0A0B7AEM1"/>
<dbReference type="Pfam" id="PF13855">
    <property type="entry name" value="LRR_8"/>
    <property type="match status" value="2"/>
</dbReference>
<evidence type="ECO:0008006" key="6">
    <source>
        <dbReference type="Google" id="ProtNLM"/>
    </source>
</evidence>
<feature type="chain" id="PRO_5002112790" description="LRRNT domain-containing protein" evidence="4">
    <location>
        <begin position="28"/>
        <end position="522"/>
    </location>
</feature>
<sequence length="522" mass="58021">MAASKYSIIPKLLQIVWFYVFIYNSLSDDCPHLCYCHGNRNLTVNCSGLVLVNPPLTSTSTLTLDLSNNALGPILNASFIQMRSLTLIDLSQNGLIRLLGCTFSGMLDLRTVRLRKNLLTSLPDSLFTDNNMIEHLDISFNFFTEIPDDVFRNIPRLKTLDVSHNQIAQLKLGIKFQVPVHIQVIDLSHNLISAIQSDAFAVASAWATVTSRTINMAFCRITSVENEAFSPIPNLNEIDLTGNSAVSMESLAALVKNLEAKGLERLSLAAMNLTTIVPLFSQVSELPLKFLNVSDNSIADLPDNVFSKLRNLRVLDLSRNSLSALTGGFSNLTNLNVLNLSRNVMESFQGEAVTSLSNLHTLDLSYNKISGSSHVNFSPLLNLNDLKVNNNLLNLAVLPNRTSHLRHLDYHSNKITEFNGIDDATMLEFVDLSNNELTSLPGLLFKGARFLKLVNFSRNHIGVLDHGAFLPQSSIVIDLSYNFLKELRYSNWVATQKLYINNNQLANIDNQAFYGMTGLEEL</sequence>
<dbReference type="InterPro" id="IPR032675">
    <property type="entry name" value="LRR_dom_sf"/>
</dbReference>
<dbReference type="Gene3D" id="3.80.10.10">
    <property type="entry name" value="Ribonuclease Inhibitor"/>
    <property type="match status" value="3"/>
</dbReference>
<dbReference type="InterPro" id="IPR050328">
    <property type="entry name" value="Dev_Immune_Receptor"/>
</dbReference>
<dbReference type="InterPro" id="IPR001611">
    <property type="entry name" value="Leu-rich_rpt"/>
</dbReference>
<keyword evidence="2 4" id="KW-0732">Signal</keyword>
<dbReference type="InterPro" id="IPR003591">
    <property type="entry name" value="Leu-rich_rpt_typical-subtyp"/>
</dbReference>
<dbReference type="SMART" id="SM00365">
    <property type="entry name" value="LRR_SD22"/>
    <property type="match status" value="4"/>
</dbReference>
<reference evidence="5" key="1">
    <citation type="submission" date="2014-12" db="EMBL/GenBank/DDBJ databases">
        <title>Insight into the proteome of Arion vulgaris.</title>
        <authorList>
            <person name="Aradska J."/>
            <person name="Bulat T."/>
            <person name="Smidak R."/>
            <person name="Sarate P."/>
            <person name="Gangsoo J."/>
            <person name="Sialana F."/>
            <person name="Bilban M."/>
            <person name="Lubec G."/>
        </authorList>
    </citation>
    <scope>NUCLEOTIDE SEQUENCE</scope>
    <source>
        <tissue evidence="5">Skin</tissue>
    </source>
</reference>
<dbReference type="PRINTS" id="PR00019">
    <property type="entry name" value="LEURICHRPT"/>
</dbReference>
<evidence type="ECO:0000313" key="5">
    <source>
        <dbReference type="EMBL" id="CEK78481.1"/>
    </source>
</evidence>
<keyword evidence="1" id="KW-0433">Leucine-rich repeat</keyword>
<keyword evidence="3" id="KW-0677">Repeat</keyword>
<organism evidence="5">
    <name type="scientific">Arion vulgaris</name>
    <dbReference type="NCBI Taxonomy" id="1028688"/>
    <lineage>
        <taxon>Eukaryota</taxon>
        <taxon>Metazoa</taxon>
        <taxon>Spiralia</taxon>
        <taxon>Lophotrochozoa</taxon>
        <taxon>Mollusca</taxon>
        <taxon>Gastropoda</taxon>
        <taxon>Heterobranchia</taxon>
        <taxon>Euthyneura</taxon>
        <taxon>Panpulmonata</taxon>
        <taxon>Eupulmonata</taxon>
        <taxon>Stylommatophora</taxon>
        <taxon>Helicina</taxon>
        <taxon>Arionoidea</taxon>
        <taxon>Arionidae</taxon>
        <taxon>Arion</taxon>
    </lineage>
</organism>
<gene>
    <name evidence="5" type="primary">ORF110433</name>
</gene>
<evidence type="ECO:0000256" key="2">
    <source>
        <dbReference type="ARBA" id="ARBA00022729"/>
    </source>
</evidence>
<dbReference type="Pfam" id="PF00560">
    <property type="entry name" value="LRR_1"/>
    <property type="match status" value="1"/>
</dbReference>
<feature type="non-terminal residue" evidence="5">
    <location>
        <position position="522"/>
    </location>
</feature>
<dbReference type="PANTHER" id="PTHR24373">
    <property type="entry name" value="SLIT RELATED LEUCINE-RICH REPEAT NEURONAL PROTEIN"/>
    <property type="match status" value="1"/>
</dbReference>